<dbReference type="CDD" id="cd20557">
    <property type="entry name" value="CYCLIN_ScPCL1-like"/>
    <property type="match status" value="1"/>
</dbReference>
<organism evidence="3 5">
    <name type="scientific">Exidia glandulosa HHB12029</name>
    <dbReference type="NCBI Taxonomy" id="1314781"/>
    <lineage>
        <taxon>Eukaryota</taxon>
        <taxon>Fungi</taxon>
        <taxon>Dikarya</taxon>
        <taxon>Basidiomycota</taxon>
        <taxon>Agaricomycotina</taxon>
        <taxon>Agaricomycetes</taxon>
        <taxon>Auriculariales</taxon>
        <taxon>Exidiaceae</taxon>
        <taxon>Exidia</taxon>
    </lineage>
</organism>
<sequence length="157" mass="17719">PFYGHEEVARLCARFISELFSCPDYVAPPAHTGTGPPPQPPPPAPPLANFIAYALHRTRLHACVTFTALFLLQRLKTRFPAARGSSGHRLFISAFMIASKVVCDDTYSNKSWCVVGQGMFSLKEINQMEREMCSYLEWKLNFHPAELAEFEAKVRKE</sequence>
<dbReference type="GO" id="GO:0016538">
    <property type="term" value="F:cyclin-dependent protein serine/threonine kinase regulator activity"/>
    <property type="evidence" value="ECO:0007669"/>
    <property type="project" value="TreeGrafter"/>
</dbReference>
<dbReference type="AlphaFoldDB" id="A0A165I215"/>
<dbReference type="EMBL" id="KV426002">
    <property type="protein sequence ID" value="KZV92784.1"/>
    <property type="molecule type" value="Genomic_DNA"/>
</dbReference>
<feature type="domain" description="Cyclin-like" evidence="2">
    <location>
        <begin position="49"/>
        <end position="134"/>
    </location>
</feature>
<dbReference type="GO" id="GO:0019901">
    <property type="term" value="F:protein kinase binding"/>
    <property type="evidence" value="ECO:0007669"/>
    <property type="project" value="InterPro"/>
</dbReference>
<dbReference type="InterPro" id="IPR036915">
    <property type="entry name" value="Cyclin-like_sf"/>
</dbReference>
<evidence type="ECO:0000256" key="1">
    <source>
        <dbReference type="RuleBase" id="RU000383"/>
    </source>
</evidence>
<dbReference type="InterPro" id="IPR013763">
    <property type="entry name" value="Cyclin-like_dom"/>
</dbReference>
<name>A0A165I215_EXIGL</name>
<dbReference type="InterPro" id="IPR006671">
    <property type="entry name" value="Cyclin_N"/>
</dbReference>
<dbReference type="SMART" id="SM00385">
    <property type="entry name" value="CYCLIN"/>
    <property type="match status" value="1"/>
</dbReference>
<reference evidence="3 5" key="1">
    <citation type="journal article" date="2016" name="Mol. Biol. Evol.">
        <title>Comparative Genomics of Early-Diverging Mushroom-Forming Fungi Provides Insights into the Origins of Lignocellulose Decay Capabilities.</title>
        <authorList>
            <person name="Nagy L.G."/>
            <person name="Riley R."/>
            <person name="Tritt A."/>
            <person name="Adam C."/>
            <person name="Daum C."/>
            <person name="Floudas D."/>
            <person name="Sun H."/>
            <person name="Yadav J.S."/>
            <person name="Pangilinan J."/>
            <person name="Larsson K.H."/>
            <person name="Matsuura K."/>
            <person name="Barry K."/>
            <person name="Labutti K."/>
            <person name="Kuo R."/>
            <person name="Ohm R.A."/>
            <person name="Bhattacharya S.S."/>
            <person name="Shirouzu T."/>
            <person name="Yoshinaga Y."/>
            <person name="Martin F.M."/>
            <person name="Grigoriev I.V."/>
            <person name="Hibbett D.S."/>
        </authorList>
    </citation>
    <scope>NUCLEOTIDE SEQUENCE [LARGE SCALE GENOMIC DNA]</scope>
    <source>
        <strain evidence="3 5">HHB12029</strain>
    </source>
</reference>
<dbReference type="EMBL" id="KV425925">
    <property type="protein sequence ID" value="KZV97831.1"/>
    <property type="molecule type" value="Genomic_DNA"/>
</dbReference>
<protein>
    <submittedName>
        <fullName evidence="3">Cyclin-like protein</fullName>
    </submittedName>
</protein>
<feature type="non-terminal residue" evidence="3">
    <location>
        <position position="157"/>
    </location>
</feature>
<dbReference type="GO" id="GO:0000307">
    <property type="term" value="C:cyclin-dependent protein kinase holoenzyme complex"/>
    <property type="evidence" value="ECO:0007669"/>
    <property type="project" value="TreeGrafter"/>
</dbReference>
<evidence type="ECO:0000313" key="5">
    <source>
        <dbReference type="Proteomes" id="UP000077266"/>
    </source>
</evidence>
<dbReference type="OrthoDB" id="244495at2759"/>
<proteinExistence type="inferred from homology"/>
<dbReference type="Gene3D" id="1.10.472.10">
    <property type="entry name" value="Cyclin-like"/>
    <property type="match status" value="1"/>
</dbReference>
<keyword evidence="5" id="KW-1185">Reference proteome</keyword>
<evidence type="ECO:0000313" key="4">
    <source>
        <dbReference type="EMBL" id="KZV97831.1"/>
    </source>
</evidence>
<dbReference type="GO" id="GO:0005634">
    <property type="term" value="C:nucleus"/>
    <property type="evidence" value="ECO:0007669"/>
    <property type="project" value="TreeGrafter"/>
</dbReference>
<dbReference type="SUPFAM" id="SSF47954">
    <property type="entry name" value="Cyclin-like"/>
    <property type="match status" value="1"/>
</dbReference>
<dbReference type="PANTHER" id="PTHR15615:SF108">
    <property type="entry name" value="PROTEIN CNPPD1"/>
    <property type="match status" value="1"/>
</dbReference>
<dbReference type="InterPro" id="IPR013922">
    <property type="entry name" value="Cyclin_PHO80-like"/>
</dbReference>
<keyword evidence="1" id="KW-0195">Cyclin</keyword>
<feature type="non-terminal residue" evidence="3">
    <location>
        <position position="1"/>
    </location>
</feature>
<dbReference type="Pfam" id="PF00134">
    <property type="entry name" value="Cyclin_N"/>
    <property type="match status" value="1"/>
</dbReference>
<dbReference type="Proteomes" id="UP000077266">
    <property type="component" value="Unassembled WGS sequence"/>
</dbReference>
<evidence type="ECO:0000313" key="3">
    <source>
        <dbReference type="EMBL" id="KZV92784.1"/>
    </source>
</evidence>
<evidence type="ECO:0000259" key="2">
    <source>
        <dbReference type="SMART" id="SM00385"/>
    </source>
</evidence>
<gene>
    <name evidence="4" type="ORF">EXIGLDRAFT_586154</name>
    <name evidence="3" type="ORF">EXIGLDRAFT_597637</name>
</gene>
<accession>A0A165I215</accession>
<dbReference type="PANTHER" id="PTHR15615">
    <property type="match status" value="1"/>
</dbReference>
<dbReference type="STRING" id="1314781.A0A165I215"/>
<comment type="similarity">
    <text evidence="1">Belongs to the cyclin family.</text>
</comment>